<feature type="region of interest" description="Disordered" evidence="1">
    <location>
        <begin position="497"/>
        <end position="525"/>
    </location>
</feature>
<dbReference type="RefSeq" id="WP_129186637.1">
    <property type="nucleotide sequence ID" value="NZ_CP035493.1"/>
</dbReference>
<dbReference type="Pfam" id="PF20199">
    <property type="entry name" value="RepSA"/>
    <property type="match status" value="1"/>
</dbReference>
<evidence type="ECO:0000313" key="2">
    <source>
        <dbReference type="EMBL" id="QAY69237.1"/>
    </source>
</evidence>
<reference evidence="2 3" key="1">
    <citation type="submission" date="2019-01" db="EMBL/GenBank/DDBJ databases">
        <title>Genome sequencing of strain FW10M-9.</title>
        <authorList>
            <person name="Heo J."/>
            <person name="Kim S.-J."/>
            <person name="Kim J.-S."/>
            <person name="Hong S.-B."/>
            <person name="Kwon S.-W."/>
        </authorList>
    </citation>
    <scope>NUCLEOTIDE SEQUENCE [LARGE SCALE GENOMIC DNA]</scope>
    <source>
        <strain evidence="2 3">FW10M-9</strain>
    </source>
</reference>
<keyword evidence="3" id="KW-1185">Reference proteome</keyword>
<evidence type="ECO:0000313" key="3">
    <source>
        <dbReference type="Proteomes" id="UP000292118"/>
    </source>
</evidence>
<dbReference type="InterPro" id="IPR046828">
    <property type="entry name" value="RepSA"/>
</dbReference>
<evidence type="ECO:0000256" key="1">
    <source>
        <dbReference type="SAM" id="MobiDB-lite"/>
    </source>
</evidence>
<proteinExistence type="predicted"/>
<dbReference type="OrthoDB" id="3203793at2"/>
<protein>
    <submittedName>
        <fullName evidence="2">Replication initiation protein</fullName>
    </submittedName>
</protein>
<dbReference type="AlphaFoldDB" id="A0A4P6F7K6"/>
<name>A0A4P6F7K6_9MICO</name>
<dbReference type="Proteomes" id="UP000292118">
    <property type="component" value="Chromosome"/>
</dbReference>
<dbReference type="KEGG" id="xya:ET471_03610"/>
<accession>A0A4P6F7K6</accession>
<feature type="compositionally biased region" description="Basic and acidic residues" evidence="1">
    <location>
        <begin position="516"/>
        <end position="525"/>
    </location>
</feature>
<organism evidence="2 3">
    <name type="scientific">Xylanimonas protaetiae</name>
    <dbReference type="NCBI Taxonomy" id="2509457"/>
    <lineage>
        <taxon>Bacteria</taxon>
        <taxon>Bacillati</taxon>
        <taxon>Actinomycetota</taxon>
        <taxon>Actinomycetes</taxon>
        <taxon>Micrococcales</taxon>
        <taxon>Promicromonosporaceae</taxon>
        <taxon>Xylanimonas</taxon>
    </lineage>
</organism>
<gene>
    <name evidence="2" type="ORF">ET471_03610</name>
</gene>
<dbReference type="EMBL" id="CP035493">
    <property type="protein sequence ID" value="QAY69237.1"/>
    <property type="molecule type" value="Genomic_DNA"/>
</dbReference>
<sequence>MSTVEQVGGGFWGHSPDVPLDLPDLDPAAVAGIVGRIADKSWQDFADTLGRVANCSHPIRLVGRADTIDARTGEVIETFRSVDQPLGMLYKPCGNRRADECEACSRIYARDTFELISTGLHGGKGVPGDVARNPLLFVTLTAPSFGAVHGVRDGEKPCRPRALGSVCEHGRSFACWDRHEDGDAEVGAPLCPECYDVATAAVWQWFAPELWRRFTIALRRHLTASLGVNRGALNRHLRLEYAKVAEFQARGLVHFHALVRVDGPDGPGSPAPIPAATLSEVVTAAVAAVRYEVDPIDSDDVARILRFGAQTDVRVVREAAVIDGDVTAEQVAAYLAKYSTKSAGVDPARPRPHLAALAEACRTLAARAFAGCHFGCADRAADRHPGLCGDCAESPYALLGHWASMLGFRGHFSTKSRRYSVTLGALRRARRRFQRLASEARRNATTLDTRDLEARLMAEYAEETTLVVGSWRYEGTGWPRAGDKALADAAASRAREYAQWRAEQRTNPARQPNQNHDPRGRDDQA</sequence>
<feature type="compositionally biased region" description="Polar residues" evidence="1">
    <location>
        <begin position="505"/>
        <end position="515"/>
    </location>
</feature>